<reference evidence="1 2" key="1">
    <citation type="submission" date="2021-06" db="EMBL/GenBank/DDBJ databases">
        <authorList>
            <person name="Palmer J.M."/>
        </authorList>
    </citation>
    <scope>NUCLEOTIDE SEQUENCE [LARGE SCALE GENOMIC DNA]</scope>
    <source>
        <strain evidence="1 2">GA_2019</strain>
        <tissue evidence="1">Muscle</tissue>
    </source>
</reference>
<comment type="caution">
    <text evidence="1">The sequence shown here is derived from an EMBL/GenBank/DDBJ whole genome shotgun (WGS) entry which is preliminary data.</text>
</comment>
<accession>A0ABV0MW78</accession>
<evidence type="ECO:0000313" key="2">
    <source>
        <dbReference type="Proteomes" id="UP001476798"/>
    </source>
</evidence>
<dbReference type="EMBL" id="JAHRIO010014323">
    <property type="protein sequence ID" value="MEQ2163375.1"/>
    <property type="molecule type" value="Genomic_DNA"/>
</dbReference>
<protein>
    <submittedName>
        <fullName evidence="1">Uncharacterized protein</fullName>
    </submittedName>
</protein>
<keyword evidence="2" id="KW-1185">Reference proteome</keyword>
<gene>
    <name evidence="1" type="ORF">GOODEAATRI_029387</name>
</gene>
<dbReference type="Proteomes" id="UP001476798">
    <property type="component" value="Unassembled WGS sequence"/>
</dbReference>
<name>A0ABV0MW78_9TELE</name>
<organism evidence="1 2">
    <name type="scientific">Goodea atripinnis</name>
    <dbReference type="NCBI Taxonomy" id="208336"/>
    <lineage>
        <taxon>Eukaryota</taxon>
        <taxon>Metazoa</taxon>
        <taxon>Chordata</taxon>
        <taxon>Craniata</taxon>
        <taxon>Vertebrata</taxon>
        <taxon>Euteleostomi</taxon>
        <taxon>Actinopterygii</taxon>
        <taxon>Neopterygii</taxon>
        <taxon>Teleostei</taxon>
        <taxon>Neoteleostei</taxon>
        <taxon>Acanthomorphata</taxon>
        <taxon>Ovalentaria</taxon>
        <taxon>Atherinomorphae</taxon>
        <taxon>Cyprinodontiformes</taxon>
        <taxon>Goodeidae</taxon>
        <taxon>Goodea</taxon>
    </lineage>
</organism>
<proteinExistence type="predicted"/>
<sequence>MLDSKDPASDSPPLNCPCLLSCCKAHKKHSSVQDSSIVTQKSKYSDAICDSNTDNALVFWAKSHDRFPQLHIEGAVSPRLLCTSGEGFQ</sequence>
<evidence type="ECO:0000313" key="1">
    <source>
        <dbReference type="EMBL" id="MEQ2163375.1"/>
    </source>
</evidence>